<protein>
    <submittedName>
        <fullName evidence="2">Uncharacterized protein</fullName>
    </submittedName>
</protein>
<dbReference type="EMBL" id="CP036432">
    <property type="protein sequence ID" value="QDV87251.1"/>
    <property type="molecule type" value="Genomic_DNA"/>
</dbReference>
<gene>
    <name evidence="2" type="ORF">TBK1r_62800</name>
</gene>
<keyword evidence="3" id="KW-1185">Reference proteome</keyword>
<feature type="region of interest" description="Disordered" evidence="1">
    <location>
        <begin position="33"/>
        <end position="77"/>
    </location>
</feature>
<evidence type="ECO:0000256" key="1">
    <source>
        <dbReference type="SAM" id="MobiDB-lite"/>
    </source>
</evidence>
<feature type="compositionally biased region" description="Basic and acidic residues" evidence="1">
    <location>
        <begin position="44"/>
        <end position="56"/>
    </location>
</feature>
<feature type="compositionally biased region" description="Basic residues" evidence="1">
    <location>
        <begin position="33"/>
        <end position="43"/>
    </location>
</feature>
<accession>A0ABX5XZP2</accession>
<sequence length="192" mass="21149">MNCTRCRIVAFRGSPRRACCGCQWVWRALHRTHGNDGKKRHHQNGRDRTHDADTQTRDAGGATLDGQDAEHGVGPVPEGTMRVEGTLVSGVQHNIFQLWGKSIKSCVERRTICDTGRPLVVRRQMFSRSPRSRCGRECYGGELETGATNTLIAHAILGTRCFPLDRSPVGHSKRSSGISPGAAPAWIATQRH</sequence>
<proteinExistence type="predicted"/>
<feature type="region of interest" description="Disordered" evidence="1">
    <location>
        <begin position="169"/>
        <end position="192"/>
    </location>
</feature>
<name>A0ABX5XZP2_9BACT</name>
<organism evidence="2 3">
    <name type="scientific">Stieleria magnilauensis</name>
    <dbReference type="NCBI Taxonomy" id="2527963"/>
    <lineage>
        <taxon>Bacteria</taxon>
        <taxon>Pseudomonadati</taxon>
        <taxon>Planctomycetota</taxon>
        <taxon>Planctomycetia</taxon>
        <taxon>Pirellulales</taxon>
        <taxon>Pirellulaceae</taxon>
        <taxon>Stieleria</taxon>
    </lineage>
</organism>
<evidence type="ECO:0000313" key="3">
    <source>
        <dbReference type="Proteomes" id="UP000318081"/>
    </source>
</evidence>
<dbReference type="Proteomes" id="UP000318081">
    <property type="component" value="Chromosome"/>
</dbReference>
<reference evidence="2 3" key="1">
    <citation type="submission" date="2019-02" db="EMBL/GenBank/DDBJ databases">
        <title>Deep-cultivation of Planctomycetes and their phenomic and genomic characterization uncovers novel biology.</title>
        <authorList>
            <person name="Wiegand S."/>
            <person name="Jogler M."/>
            <person name="Boedeker C."/>
            <person name="Pinto D."/>
            <person name="Vollmers J."/>
            <person name="Rivas-Marin E."/>
            <person name="Kohn T."/>
            <person name="Peeters S.H."/>
            <person name="Heuer A."/>
            <person name="Rast P."/>
            <person name="Oberbeckmann S."/>
            <person name="Bunk B."/>
            <person name="Jeske O."/>
            <person name="Meyerdierks A."/>
            <person name="Storesund J.E."/>
            <person name="Kallscheuer N."/>
            <person name="Luecker S."/>
            <person name="Lage O.M."/>
            <person name="Pohl T."/>
            <person name="Merkel B.J."/>
            <person name="Hornburger P."/>
            <person name="Mueller R.-W."/>
            <person name="Bruemmer F."/>
            <person name="Labrenz M."/>
            <person name="Spormann A.M."/>
            <person name="Op den Camp H."/>
            <person name="Overmann J."/>
            <person name="Amann R."/>
            <person name="Jetten M.S.M."/>
            <person name="Mascher T."/>
            <person name="Medema M.H."/>
            <person name="Devos D.P."/>
            <person name="Kaster A.-K."/>
            <person name="Ovreas L."/>
            <person name="Rohde M."/>
            <person name="Galperin M.Y."/>
            <person name="Jogler C."/>
        </authorList>
    </citation>
    <scope>NUCLEOTIDE SEQUENCE [LARGE SCALE GENOMIC DNA]</scope>
    <source>
        <strain evidence="2 3">TBK1r</strain>
    </source>
</reference>
<evidence type="ECO:0000313" key="2">
    <source>
        <dbReference type="EMBL" id="QDV87251.1"/>
    </source>
</evidence>